<dbReference type="InterPro" id="IPR048840">
    <property type="entry name" value="PolA_pol_NTPase"/>
</dbReference>
<evidence type="ECO:0000256" key="8">
    <source>
        <dbReference type="ARBA" id="ARBA00022723"/>
    </source>
</evidence>
<dbReference type="GO" id="GO:0046872">
    <property type="term" value="F:metal ion binding"/>
    <property type="evidence" value="ECO:0007669"/>
    <property type="project" value="UniProtKB-KW"/>
</dbReference>
<dbReference type="GO" id="GO:0006397">
    <property type="term" value="P:mRNA processing"/>
    <property type="evidence" value="ECO:0007669"/>
    <property type="project" value="UniProtKB-KW"/>
</dbReference>
<reference evidence="17" key="2">
    <citation type="submission" date="2015-06" db="UniProtKB">
        <authorList>
            <consortium name="EnsemblMetazoa"/>
        </authorList>
    </citation>
    <scope>IDENTIFICATION</scope>
</reference>
<reference evidence="18" key="1">
    <citation type="submission" date="2011-08" db="EMBL/GenBank/DDBJ databases">
        <authorList>
            <person name="Rombauts S."/>
        </authorList>
    </citation>
    <scope>NUCLEOTIDE SEQUENCE</scope>
    <source>
        <strain evidence="18">London</strain>
    </source>
</reference>
<comment type="similarity">
    <text evidence="4">Belongs to the poly(A) polymerase family.</text>
</comment>
<sequence>MPETEVRDVEKILRKSPARQCIHHSRKIVNAIQLIERTVNSILVGCLLKENIPRNEIRLQSKAKVIIVGSHLLNAALLDSDVDLLIVIPACVHTFHVISDLPPALSKVPDFDDVQLHRMHINLIQLNYGDIKIDITVARYPDDLIPDNIYEALSDDSILQRIDGQSREILISLNTSYAIYKATNSKLYSDTLRAIKYWAKRRKIYFNIFGFVSGVGLAILLSKIYISSNSSTIEELMSEFFNYYASYDWSRPVVMFDSNLEIDDSNFDDNPKMTKLFILAPIKEYRNVCKSVTNSHAYIFQLELKRAKMICDKVNSNRLLWESLFAPYEFFNSYKHFVLLVGCFPSYYFGRVKGEIKILAERLEDVVGLGYTHLSAFDYDILETSKNFVDKPDDSFTRVLWSIGLSLNDEESNIEDITGVISSKLKDFVADIRFQFRFPITSSPTVYKNTMTAFLIARRSVPKHVSFENIDYKFSKYISNESRLQNL</sequence>
<evidence type="ECO:0000256" key="2">
    <source>
        <dbReference type="ARBA" id="ARBA00001946"/>
    </source>
</evidence>
<evidence type="ECO:0000313" key="17">
    <source>
        <dbReference type="EnsemblMetazoa" id="tetur21g00750.1"/>
    </source>
</evidence>
<dbReference type="GO" id="GO:0005634">
    <property type="term" value="C:nucleus"/>
    <property type="evidence" value="ECO:0007669"/>
    <property type="project" value="UniProtKB-SubCell"/>
</dbReference>
<dbReference type="SUPFAM" id="SSF81301">
    <property type="entry name" value="Nucleotidyltransferase"/>
    <property type="match status" value="1"/>
</dbReference>
<accession>T1KTR8</accession>
<dbReference type="OrthoDB" id="434989at2759"/>
<dbReference type="InterPro" id="IPR043519">
    <property type="entry name" value="NT_sf"/>
</dbReference>
<feature type="domain" description="Poly(A) polymerase nucleotidyltransferase" evidence="16">
    <location>
        <begin position="30"/>
        <end position="166"/>
    </location>
</feature>
<dbReference type="Proteomes" id="UP000015104">
    <property type="component" value="Unassembled WGS sequence"/>
</dbReference>
<dbReference type="PANTHER" id="PTHR10682:SF10">
    <property type="entry name" value="POLYNUCLEOTIDE ADENYLYLTRANSFERASE"/>
    <property type="match status" value="1"/>
</dbReference>
<dbReference type="Pfam" id="PF04928">
    <property type="entry name" value="PAP_central"/>
    <property type="match status" value="1"/>
</dbReference>
<dbReference type="HOGENOM" id="CLU_560607_0_0_1"/>
<dbReference type="EC" id="2.7.7.19" evidence="5"/>
<keyword evidence="6" id="KW-0507">mRNA processing</keyword>
<evidence type="ECO:0000256" key="11">
    <source>
        <dbReference type="ARBA" id="ARBA00022842"/>
    </source>
</evidence>
<gene>
    <name evidence="17" type="primary">107367141</name>
</gene>
<evidence type="ECO:0000256" key="4">
    <source>
        <dbReference type="ARBA" id="ARBA00010912"/>
    </source>
</evidence>
<dbReference type="OMA" id="SILCAYI"/>
<dbReference type="KEGG" id="tut:107367141"/>
<evidence type="ECO:0000259" key="15">
    <source>
        <dbReference type="Pfam" id="PF04928"/>
    </source>
</evidence>
<evidence type="ECO:0000259" key="16">
    <source>
        <dbReference type="Pfam" id="PF20750"/>
    </source>
</evidence>
<keyword evidence="14" id="KW-0812">Transmembrane</keyword>
<dbReference type="PANTHER" id="PTHR10682">
    <property type="entry name" value="POLY A POLYMERASE"/>
    <property type="match status" value="1"/>
</dbReference>
<organism evidence="17 18">
    <name type="scientific">Tetranychus urticae</name>
    <name type="common">Two-spotted spider mite</name>
    <dbReference type="NCBI Taxonomy" id="32264"/>
    <lineage>
        <taxon>Eukaryota</taxon>
        <taxon>Metazoa</taxon>
        <taxon>Ecdysozoa</taxon>
        <taxon>Arthropoda</taxon>
        <taxon>Chelicerata</taxon>
        <taxon>Arachnida</taxon>
        <taxon>Acari</taxon>
        <taxon>Acariformes</taxon>
        <taxon>Trombidiformes</taxon>
        <taxon>Prostigmata</taxon>
        <taxon>Eleutherengona</taxon>
        <taxon>Raphignathae</taxon>
        <taxon>Tetranychoidea</taxon>
        <taxon>Tetranychidae</taxon>
        <taxon>Tetranychus</taxon>
    </lineage>
</organism>
<evidence type="ECO:0000256" key="1">
    <source>
        <dbReference type="ARBA" id="ARBA00001936"/>
    </source>
</evidence>
<keyword evidence="14" id="KW-0472">Membrane</keyword>
<dbReference type="Gene3D" id="3.30.460.10">
    <property type="entry name" value="Beta Polymerase, domain 2"/>
    <property type="match status" value="1"/>
</dbReference>
<dbReference type="EMBL" id="CAEY01000546">
    <property type="status" value="NOT_ANNOTATED_CDS"/>
    <property type="molecule type" value="Genomic_DNA"/>
</dbReference>
<keyword evidence="8" id="KW-0479">Metal-binding</keyword>
<comment type="catalytic activity">
    <reaction evidence="13">
        <text>RNA(n) + ATP = RNA(n)-3'-adenine ribonucleotide + diphosphate</text>
        <dbReference type="Rhea" id="RHEA:11332"/>
        <dbReference type="Rhea" id="RHEA-COMP:14527"/>
        <dbReference type="Rhea" id="RHEA-COMP:17347"/>
        <dbReference type="ChEBI" id="CHEBI:30616"/>
        <dbReference type="ChEBI" id="CHEBI:33019"/>
        <dbReference type="ChEBI" id="CHEBI:140395"/>
        <dbReference type="ChEBI" id="CHEBI:173115"/>
        <dbReference type="EC" id="2.7.7.19"/>
    </reaction>
</comment>
<keyword evidence="18" id="KW-1185">Reference proteome</keyword>
<keyword evidence="9" id="KW-0547">Nucleotide-binding</keyword>
<dbReference type="STRING" id="32264.T1KTR8"/>
<protein>
    <recommendedName>
        <fullName evidence="5">polynucleotide adenylyltransferase</fullName>
        <ecNumber evidence="5">2.7.7.19</ecNumber>
    </recommendedName>
</protein>
<evidence type="ECO:0000256" key="3">
    <source>
        <dbReference type="ARBA" id="ARBA00004123"/>
    </source>
</evidence>
<keyword evidence="12" id="KW-0539">Nucleus</keyword>
<proteinExistence type="inferred from homology"/>
<dbReference type="AlphaFoldDB" id="T1KTR8"/>
<feature type="domain" description="Poly(A) polymerase central" evidence="15">
    <location>
        <begin position="189"/>
        <end position="326"/>
    </location>
</feature>
<evidence type="ECO:0000313" key="18">
    <source>
        <dbReference type="Proteomes" id="UP000015104"/>
    </source>
</evidence>
<dbReference type="SUPFAM" id="SSF81631">
    <property type="entry name" value="PAP/OAS1 substrate-binding domain"/>
    <property type="match status" value="1"/>
</dbReference>
<evidence type="ECO:0000256" key="12">
    <source>
        <dbReference type="ARBA" id="ARBA00023242"/>
    </source>
</evidence>
<name>T1KTR8_TETUR</name>
<dbReference type="InterPro" id="IPR007012">
    <property type="entry name" value="PolA_pol_cen_dom"/>
</dbReference>
<dbReference type="GO" id="GO:1990817">
    <property type="term" value="F:poly(A) RNA polymerase activity"/>
    <property type="evidence" value="ECO:0007669"/>
    <property type="project" value="UniProtKB-EC"/>
</dbReference>
<dbReference type="Pfam" id="PF20750">
    <property type="entry name" value="PAP_NTPase"/>
    <property type="match status" value="1"/>
</dbReference>
<evidence type="ECO:0000256" key="14">
    <source>
        <dbReference type="SAM" id="Phobius"/>
    </source>
</evidence>
<evidence type="ECO:0000256" key="9">
    <source>
        <dbReference type="ARBA" id="ARBA00022741"/>
    </source>
</evidence>
<keyword evidence="14" id="KW-1133">Transmembrane helix</keyword>
<evidence type="ECO:0000256" key="7">
    <source>
        <dbReference type="ARBA" id="ARBA00022679"/>
    </source>
</evidence>
<keyword evidence="11" id="KW-0460">Magnesium</keyword>
<feature type="transmembrane region" description="Helical" evidence="14">
    <location>
        <begin position="204"/>
        <end position="226"/>
    </location>
</feature>
<dbReference type="Gene3D" id="1.10.1410.10">
    <property type="match status" value="1"/>
</dbReference>
<dbReference type="eggNOG" id="KOG2245">
    <property type="taxonomic scope" value="Eukaryota"/>
</dbReference>
<evidence type="ECO:0000256" key="10">
    <source>
        <dbReference type="ARBA" id="ARBA00022840"/>
    </source>
</evidence>
<evidence type="ECO:0000256" key="13">
    <source>
        <dbReference type="ARBA" id="ARBA00048830"/>
    </source>
</evidence>
<keyword evidence="10" id="KW-0067">ATP-binding</keyword>
<comment type="cofactor">
    <cofactor evidence="2">
        <name>Mg(2+)</name>
        <dbReference type="ChEBI" id="CHEBI:18420"/>
    </cofactor>
</comment>
<evidence type="ECO:0000256" key="6">
    <source>
        <dbReference type="ARBA" id="ARBA00022664"/>
    </source>
</evidence>
<comment type="subcellular location">
    <subcellularLocation>
        <location evidence="3">Nucleus</location>
    </subcellularLocation>
</comment>
<dbReference type="GO" id="GO:0005524">
    <property type="term" value="F:ATP binding"/>
    <property type="evidence" value="ECO:0007669"/>
    <property type="project" value="UniProtKB-KW"/>
</dbReference>
<dbReference type="EnsemblMetazoa" id="tetur21g00750.1">
    <property type="protein sequence ID" value="tetur21g00750.1"/>
    <property type="gene ID" value="tetur21g00750"/>
</dbReference>
<comment type="cofactor">
    <cofactor evidence="1">
        <name>Mn(2+)</name>
        <dbReference type="ChEBI" id="CHEBI:29035"/>
    </cofactor>
</comment>
<evidence type="ECO:0000256" key="5">
    <source>
        <dbReference type="ARBA" id="ARBA00012388"/>
    </source>
</evidence>
<keyword evidence="7" id="KW-0808">Transferase</keyword>